<dbReference type="InParanoid" id="F4RHT5"/>
<feature type="region of interest" description="Disordered" evidence="1">
    <location>
        <begin position="1"/>
        <end position="22"/>
    </location>
</feature>
<feature type="region of interest" description="Disordered" evidence="1">
    <location>
        <begin position="338"/>
        <end position="359"/>
    </location>
</feature>
<evidence type="ECO:0000313" key="3">
    <source>
        <dbReference type="Proteomes" id="UP000001072"/>
    </source>
</evidence>
<accession>F4RHT5</accession>
<dbReference type="EMBL" id="GL883102">
    <property type="protein sequence ID" value="EGG08080.1"/>
    <property type="molecule type" value="Genomic_DNA"/>
</dbReference>
<dbReference type="HOGENOM" id="CLU_696532_0_0_1"/>
<name>F4RHT5_MELLP</name>
<organism evidence="3">
    <name type="scientific">Melampsora larici-populina (strain 98AG31 / pathotype 3-4-7)</name>
    <name type="common">Poplar leaf rust fungus</name>
    <dbReference type="NCBI Taxonomy" id="747676"/>
    <lineage>
        <taxon>Eukaryota</taxon>
        <taxon>Fungi</taxon>
        <taxon>Dikarya</taxon>
        <taxon>Basidiomycota</taxon>
        <taxon>Pucciniomycotina</taxon>
        <taxon>Pucciniomycetes</taxon>
        <taxon>Pucciniales</taxon>
        <taxon>Melampsoraceae</taxon>
        <taxon>Melampsora</taxon>
    </lineage>
</organism>
<reference evidence="3" key="1">
    <citation type="journal article" date="2011" name="Proc. Natl. Acad. Sci. U.S.A.">
        <title>Obligate biotrophy features unraveled by the genomic analysis of rust fungi.</title>
        <authorList>
            <person name="Duplessis S."/>
            <person name="Cuomo C.A."/>
            <person name="Lin Y.-C."/>
            <person name="Aerts A."/>
            <person name="Tisserant E."/>
            <person name="Veneault-Fourrey C."/>
            <person name="Joly D.L."/>
            <person name="Hacquard S."/>
            <person name="Amselem J."/>
            <person name="Cantarel B.L."/>
            <person name="Chiu R."/>
            <person name="Coutinho P.M."/>
            <person name="Feau N."/>
            <person name="Field M."/>
            <person name="Frey P."/>
            <person name="Gelhaye E."/>
            <person name="Goldberg J."/>
            <person name="Grabherr M.G."/>
            <person name="Kodira C.D."/>
            <person name="Kohler A."/>
            <person name="Kuees U."/>
            <person name="Lindquist E.A."/>
            <person name="Lucas S.M."/>
            <person name="Mago R."/>
            <person name="Mauceli E."/>
            <person name="Morin E."/>
            <person name="Murat C."/>
            <person name="Pangilinan J.L."/>
            <person name="Park R."/>
            <person name="Pearson M."/>
            <person name="Quesneville H."/>
            <person name="Rouhier N."/>
            <person name="Sakthikumar S."/>
            <person name="Salamov A.A."/>
            <person name="Schmutz J."/>
            <person name="Selles B."/>
            <person name="Shapiro H."/>
            <person name="Tanguay P."/>
            <person name="Tuskan G.A."/>
            <person name="Henrissat B."/>
            <person name="Van de Peer Y."/>
            <person name="Rouze P."/>
            <person name="Ellis J.G."/>
            <person name="Dodds P.N."/>
            <person name="Schein J.E."/>
            <person name="Zhong S."/>
            <person name="Hamelin R.C."/>
            <person name="Grigoriev I.V."/>
            <person name="Szabo L.J."/>
            <person name="Martin F."/>
        </authorList>
    </citation>
    <scope>NUCLEOTIDE SEQUENCE [LARGE SCALE GENOMIC DNA]</scope>
    <source>
        <strain evidence="3">98AG31 / pathotype 3-4-7</strain>
    </source>
</reference>
<dbReference type="Proteomes" id="UP000001072">
    <property type="component" value="Unassembled WGS sequence"/>
</dbReference>
<protein>
    <submittedName>
        <fullName evidence="2">Uncharacterized protein</fullName>
    </submittedName>
</protein>
<evidence type="ECO:0000256" key="1">
    <source>
        <dbReference type="SAM" id="MobiDB-lite"/>
    </source>
</evidence>
<evidence type="ECO:0000313" key="2">
    <source>
        <dbReference type="EMBL" id="EGG08080.1"/>
    </source>
</evidence>
<dbReference type="RefSeq" id="XP_007408845.1">
    <property type="nucleotide sequence ID" value="XM_007408783.1"/>
</dbReference>
<dbReference type="GeneID" id="18933754"/>
<dbReference type="KEGG" id="mlr:MELLADRAFT_85182"/>
<dbReference type="AlphaFoldDB" id="F4RHT5"/>
<dbReference type="VEuPathDB" id="FungiDB:MELLADRAFT_85182"/>
<keyword evidence="3" id="KW-1185">Reference proteome</keyword>
<gene>
    <name evidence="2" type="ORF">MELLADRAFT_85182</name>
</gene>
<sequence>MAHHTLQNIPVQEGSNRPVSPSARFISTASPIKRHVMPYPVHPISPCRPTGQQPAIFAPLSNNSTLPWSHSVSDASVEEAMALGRPHGQTIYRYGTPAHFQSPLVNINSMMVQPNVFGQGSFRAPELPSTGQVLTPTPTPNVIHLDQDGNDDELPDPLDLIRPIDAGVEFPKETPFPIEEEIQLPERSFEISLNLYQQQPTNTDSVGNRTKKARGRAAKEAPKAAKPQWKNFKPSPVKSVLPVGSFTWPVYRKKIFDTCNVRLAGISNALIAAEKTGLLAIQAFINATDRQHKAYHSFITDDASLGKFVTAVLAAPPEAIMGFKITHTNPKTSEDANRALASTFPPPNHPSDSPSDEEDTVSEGVSCLIYHLFDFIEIPVTNLCFVLITVILSLCR</sequence>
<proteinExistence type="predicted"/>